<sequence>MDFDDEDGEGPSKFSRENHSEIERRRRNKMTQYITELSDMVPTCSALARKPDKLTILRMAVSHMKSMRGTGNTSTDGAYKPSFLTEQELKHLILEAADGFLFVVAAETGRVIYVSDSVTPVLNHPQSEWFGSTLFEQVHPDDVDKLREQLSTSENSMTGRILDLKTGTVKKEGQQSSMRMCMGSRRSFICRMRCGSAPLDHISLNRLSSMRKRYRNGLGPSKEGEAQYSVVHCTGYIKAWPPAGTYTHTQTHSPVSMDMNGLSVPTEFLSRHNSDGIITFVDPRCINVIGYQPQDLLGKDILEFCHPEDQSHLRESFQQVVKLKGQVLSVMYRFRMKNREWMLIRTSSFTFQNPYSDEIEYIICTNTNVKQLQQQQQAELEVHQRDGLTAYDLSQVPVASVPAGVHEAGKTIDKTDSLFSQERDPRFSDMYSGISGSDKKMMVPSSTAGGQQLYSQGSPFQPGHSGKSFSSSVIHVPGVNDIQSTAGSAGQNLTQISRQINASQVSWTGSRPPFSSQQIPAQSNKAQSSPFGIGSSHSYQADPSSYSPLSSPATSSPSGNAYSNLANRSNAFELFFPADEC</sequence>
<dbReference type="InterPro" id="IPR001067">
    <property type="entry name" value="Nuc_translocat"/>
</dbReference>
<dbReference type="NCBIfam" id="TIGR00229">
    <property type="entry name" value="sensory_box"/>
    <property type="match status" value="1"/>
</dbReference>
<keyword evidence="5" id="KW-0238">DNA-binding</keyword>
<dbReference type="Gene3D" id="4.10.280.10">
    <property type="entry name" value="Helix-loop-helix DNA-binding domain"/>
    <property type="match status" value="1"/>
</dbReference>
<feature type="compositionally biased region" description="Low complexity" evidence="9">
    <location>
        <begin position="543"/>
        <end position="558"/>
    </location>
</feature>
<dbReference type="InterPro" id="IPR001610">
    <property type="entry name" value="PAC"/>
</dbReference>
<dbReference type="GO" id="GO:0005634">
    <property type="term" value="C:nucleus"/>
    <property type="evidence" value="ECO:0007669"/>
    <property type="project" value="UniProtKB-SubCell"/>
</dbReference>
<keyword evidence="4" id="KW-0805">Transcription regulation</keyword>
<evidence type="ECO:0000256" key="9">
    <source>
        <dbReference type="SAM" id="MobiDB-lite"/>
    </source>
</evidence>
<keyword evidence="6" id="KW-0804">Transcription</keyword>
<dbReference type="FunFam" id="3.30.450.20:FF:000020">
    <property type="entry name" value="Aryl hydrocarbon receptor nuclear translocator 2"/>
    <property type="match status" value="1"/>
</dbReference>
<feature type="compositionally biased region" description="Basic and acidic residues" evidence="9">
    <location>
        <begin position="14"/>
        <end position="24"/>
    </location>
</feature>
<dbReference type="Ensembl" id="ENSCCRT00020101550.1">
    <property type="protein sequence ID" value="ENSCCRP00020092929.1"/>
    <property type="gene ID" value="ENSCCRG00020042305.1"/>
</dbReference>
<dbReference type="CDD" id="cd18947">
    <property type="entry name" value="bHLH-PAS_ARNT"/>
    <property type="match status" value="1"/>
</dbReference>
<dbReference type="Pfam" id="PF00010">
    <property type="entry name" value="HLH"/>
    <property type="match status" value="1"/>
</dbReference>
<keyword evidence="7" id="KW-0539">Nucleus</keyword>
<feature type="compositionally biased region" description="Polar residues" evidence="9">
    <location>
        <begin position="444"/>
        <end position="459"/>
    </location>
</feature>
<dbReference type="SMART" id="SM00091">
    <property type="entry name" value="PAS"/>
    <property type="match status" value="2"/>
</dbReference>
<dbReference type="PANTHER" id="PTHR23042">
    <property type="entry name" value="CIRCADIAN PROTEIN CLOCK/ARNT/BMAL/PAS"/>
    <property type="match status" value="1"/>
</dbReference>
<dbReference type="PROSITE" id="PS50888">
    <property type="entry name" value="BHLH"/>
    <property type="match status" value="1"/>
</dbReference>
<evidence type="ECO:0000256" key="4">
    <source>
        <dbReference type="ARBA" id="ARBA00023015"/>
    </source>
</evidence>
<dbReference type="GO" id="GO:0046983">
    <property type="term" value="F:protein dimerization activity"/>
    <property type="evidence" value="ECO:0007669"/>
    <property type="project" value="InterPro"/>
</dbReference>
<dbReference type="Pfam" id="PF14598">
    <property type="entry name" value="PAS_11"/>
    <property type="match status" value="1"/>
</dbReference>
<evidence type="ECO:0000259" key="11">
    <source>
        <dbReference type="PROSITE" id="PS50888"/>
    </source>
</evidence>
<dbReference type="CDD" id="cd00130">
    <property type="entry name" value="PAS"/>
    <property type="match status" value="2"/>
</dbReference>
<evidence type="ECO:0000256" key="7">
    <source>
        <dbReference type="ARBA" id="ARBA00023242"/>
    </source>
</evidence>
<organism evidence="12 13">
    <name type="scientific">Cyprinus carpio</name>
    <name type="common">Common carp</name>
    <dbReference type="NCBI Taxonomy" id="7962"/>
    <lineage>
        <taxon>Eukaryota</taxon>
        <taxon>Metazoa</taxon>
        <taxon>Chordata</taxon>
        <taxon>Craniata</taxon>
        <taxon>Vertebrata</taxon>
        <taxon>Euteleostomi</taxon>
        <taxon>Actinopterygii</taxon>
        <taxon>Neopterygii</taxon>
        <taxon>Teleostei</taxon>
        <taxon>Ostariophysi</taxon>
        <taxon>Cypriniformes</taxon>
        <taxon>Cyprinidae</taxon>
        <taxon>Cyprininae</taxon>
        <taxon>Cyprinus</taxon>
    </lineage>
</organism>
<feature type="domain" description="BHLH" evidence="11">
    <location>
        <begin position="14"/>
        <end position="67"/>
    </location>
</feature>
<dbReference type="FunFam" id="4.10.280.10:FF:000011">
    <property type="entry name" value="Aryl hydrocarbon receptor nuclear translocator 2"/>
    <property type="match status" value="1"/>
</dbReference>
<comment type="subcellular location">
    <subcellularLocation>
        <location evidence="1">Nucleus</location>
    </subcellularLocation>
</comment>
<keyword evidence="3" id="KW-0677">Repeat</keyword>
<feature type="region of interest" description="Disordered" evidence="9">
    <location>
        <begin position="426"/>
        <end position="472"/>
    </location>
</feature>
<evidence type="ECO:0000256" key="1">
    <source>
        <dbReference type="ARBA" id="ARBA00004123"/>
    </source>
</evidence>
<evidence type="ECO:0000313" key="13">
    <source>
        <dbReference type="Proteomes" id="UP000694701"/>
    </source>
</evidence>
<dbReference type="GO" id="GO:0005737">
    <property type="term" value="C:cytoplasm"/>
    <property type="evidence" value="ECO:0007669"/>
    <property type="project" value="InterPro"/>
</dbReference>
<accession>A0A8C2PYR1</accession>
<dbReference type="FunFam" id="3.30.450.20:FF:000003">
    <property type="entry name" value="Aryl hydrocarbon receptor nuclear translocator 2"/>
    <property type="match status" value="1"/>
</dbReference>
<dbReference type="InterPro" id="IPR050933">
    <property type="entry name" value="Circadian_TF"/>
</dbReference>
<dbReference type="Proteomes" id="UP000694701">
    <property type="component" value="Unplaced"/>
</dbReference>
<dbReference type="Gene3D" id="3.30.450.20">
    <property type="entry name" value="PAS domain"/>
    <property type="match status" value="2"/>
</dbReference>
<dbReference type="GO" id="GO:0045893">
    <property type="term" value="P:positive regulation of DNA-templated transcription"/>
    <property type="evidence" value="ECO:0007669"/>
    <property type="project" value="UniProtKB-ARBA"/>
</dbReference>
<dbReference type="Pfam" id="PF00989">
    <property type="entry name" value="PAS"/>
    <property type="match status" value="1"/>
</dbReference>
<evidence type="ECO:0000256" key="6">
    <source>
        <dbReference type="ARBA" id="ARBA00023163"/>
    </source>
</evidence>
<evidence type="ECO:0000256" key="5">
    <source>
        <dbReference type="ARBA" id="ARBA00023125"/>
    </source>
</evidence>
<evidence type="ECO:0000259" key="10">
    <source>
        <dbReference type="PROSITE" id="PS50112"/>
    </source>
</evidence>
<dbReference type="GO" id="GO:0003700">
    <property type="term" value="F:DNA-binding transcription factor activity"/>
    <property type="evidence" value="ECO:0007669"/>
    <property type="project" value="InterPro"/>
</dbReference>
<dbReference type="InterPro" id="IPR011598">
    <property type="entry name" value="bHLH_dom"/>
</dbReference>
<dbReference type="GO" id="GO:0005667">
    <property type="term" value="C:transcription regulator complex"/>
    <property type="evidence" value="ECO:0007669"/>
    <property type="project" value="InterPro"/>
</dbReference>
<evidence type="ECO:0000256" key="3">
    <source>
        <dbReference type="ARBA" id="ARBA00022737"/>
    </source>
</evidence>
<dbReference type="SMART" id="SM00353">
    <property type="entry name" value="HLH"/>
    <property type="match status" value="1"/>
</dbReference>
<reference evidence="12" key="1">
    <citation type="submission" date="2025-08" db="UniProtKB">
        <authorList>
            <consortium name="Ensembl"/>
        </authorList>
    </citation>
    <scope>IDENTIFICATION</scope>
</reference>
<proteinExistence type="predicted"/>
<feature type="compositionally biased region" description="Polar residues" evidence="9">
    <location>
        <begin position="504"/>
        <end position="542"/>
    </location>
</feature>
<feature type="domain" description="PAS" evidence="10">
    <location>
        <begin position="273"/>
        <end position="324"/>
    </location>
</feature>
<dbReference type="InterPro" id="IPR000014">
    <property type="entry name" value="PAS"/>
</dbReference>
<evidence type="ECO:0000256" key="2">
    <source>
        <dbReference type="ARBA" id="ARBA00022491"/>
    </source>
</evidence>
<dbReference type="SUPFAM" id="SSF47459">
    <property type="entry name" value="HLH, helix-loop-helix DNA-binding domain"/>
    <property type="match status" value="1"/>
</dbReference>
<dbReference type="GO" id="GO:0048513">
    <property type="term" value="P:animal organ development"/>
    <property type="evidence" value="ECO:0007669"/>
    <property type="project" value="UniProtKB-ARBA"/>
</dbReference>
<dbReference type="InterPro" id="IPR035965">
    <property type="entry name" value="PAS-like_dom_sf"/>
</dbReference>
<dbReference type="AlphaFoldDB" id="A0A8C2PYR1"/>
<name>A0A8C2PYR1_CYPCA</name>
<protein>
    <recommendedName>
        <fullName evidence="8">Aryl hydrocarbon receptor nuclear translocator 2</fullName>
    </recommendedName>
</protein>
<evidence type="ECO:0000256" key="8">
    <source>
        <dbReference type="ARBA" id="ARBA00071057"/>
    </source>
</evidence>
<dbReference type="GO" id="GO:0003677">
    <property type="term" value="F:DNA binding"/>
    <property type="evidence" value="ECO:0007669"/>
    <property type="project" value="UniProtKB-KW"/>
</dbReference>
<keyword evidence="2" id="KW-0678">Repressor</keyword>
<dbReference type="PROSITE" id="PS50112">
    <property type="entry name" value="PAS"/>
    <property type="match status" value="2"/>
</dbReference>
<dbReference type="SMART" id="SM00086">
    <property type="entry name" value="PAC"/>
    <property type="match status" value="1"/>
</dbReference>
<feature type="domain" description="PAS" evidence="10">
    <location>
        <begin position="85"/>
        <end position="157"/>
    </location>
</feature>
<dbReference type="InterPro" id="IPR036638">
    <property type="entry name" value="HLH_DNA-bd_sf"/>
</dbReference>
<dbReference type="PRINTS" id="PR00785">
    <property type="entry name" value="NCTRNSLOCATR"/>
</dbReference>
<dbReference type="GO" id="GO:0001666">
    <property type="term" value="P:response to hypoxia"/>
    <property type="evidence" value="ECO:0007669"/>
    <property type="project" value="UniProtKB-ARBA"/>
</dbReference>
<feature type="region of interest" description="Disordered" evidence="9">
    <location>
        <begin position="1"/>
        <end position="27"/>
    </location>
</feature>
<dbReference type="SUPFAM" id="SSF55785">
    <property type="entry name" value="PYP-like sensor domain (PAS domain)"/>
    <property type="match status" value="2"/>
</dbReference>
<dbReference type="InterPro" id="IPR013767">
    <property type="entry name" value="PAS_fold"/>
</dbReference>
<evidence type="ECO:0000313" key="12">
    <source>
        <dbReference type="Ensembl" id="ENSCCRP00020092929.1"/>
    </source>
</evidence>
<feature type="region of interest" description="Disordered" evidence="9">
    <location>
        <begin position="504"/>
        <end position="563"/>
    </location>
</feature>